<dbReference type="AlphaFoldDB" id="A0A9P8T861"/>
<evidence type="ECO:0000313" key="16">
    <source>
        <dbReference type="EMBL" id="KAH3669918.1"/>
    </source>
</evidence>
<comment type="similarity">
    <text evidence="2">Belongs to the ferric reductase (FRE) family.</text>
</comment>
<dbReference type="GO" id="GO:0005886">
    <property type="term" value="C:plasma membrane"/>
    <property type="evidence" value="ECO:0007669"/>
    <property type="project" value="TreeGrafter"/>
</dbReference>
<dbReference type="PANTHER" id="PTHR32361:SF9">
    <property type="entry name" value="FERRIC REDUCTASE TRANSMEMBRANE COMPONENT 3-RELATED"/>
    <property type="match status" value="1"/>
</dbReference>
<keyword evidence="4" id="KW-0285">Flavoprotein</keyword>
<reference evidence="16" key="1">
    <citation type="journal article" date="2021" name="Open Biol.">
        <title>Shared evolutionary footprints suggest mitochondrial oxidative damage underlies multiple complex I losses in fungi.</title>
        <authorList>
            <person name="Schikora-Tamarit M.A."/>
            <person name="Marcet-Houben M."/>
            <person name="Nosek J."/>
            <person name="Gabaldon T."/>
        </authorList>
    </citation>
    <scope>NUCLEOTIDE SEQUENCE</scope>
    <source>
        <strain evidence="16">NCAIM Y.01608</strain>
    </source>
</reference>
<dbReference type="InterPro" id="IPR017927">
    <property type="entry name" value="FAD-bd_FR_type"/>
</dbReference>
<keyword evidence="12" id="KW-0325">Glycoprotein</keyword>
<comment type="subcellular location">
    <subcellularLocation>
        <location evidence="1">Membrane</location>
        <topology evidence="1">Multi-pass membrane protein</topology>
    </subcellularLocation>
</comment>
<feature type="transmembrane region" description="Helical" evidence="13">
    <location>
        <begin position="226"/>
        <end position="247"/>
    </location>
</feature>
<dbReference type="InterPro" id="IPR013130">
    <property type="entry name" value="Fe3_Rdtase_TM_dom"/>
</dbReference>
<dbReference type="SFLD" id="SFLDS00052">
    <property type="entry name" value="Ferric_Reductase_Domain"/>
    <property type="match status" value="1"/>
</dbReference>
<keyword evidence="3" id="KW-0813">Transport</keyword>
<keyword evidence="7" id="KW-0249">Electron transport</keyword>
<dbReference type="SUPFAM" id="SSF52343">
    <property type="entry name" value="Ferredoxin reductase-like, C-terminal NADP-linked domain"/>
    <property type="match status" value="1"/>
</dbReference>
<evidence type="ECO:0000256" key="1">
    <source>
        <dbReference type="ARBA" id="ARBA00004141"/>
    </source>
</evidence>
<proteinExistence type="inferred from homology"/>
<dbReference type="GO" id="GO:0006879">
    <property type="term" value="P:intracellular iron ion homeostasis"/>
    <property type="evidence" value="ECO:0007669"/>
    <property type="project" value="TreeGrafter"/>
</dbReference>
<feature type="signal peptide" evidence="14">
    <location>
        <begin position="1"/>
        <end position="18"/>
    </location>
</feature>
<reference evidence="16" key="2">
    <citation type="submission" date="2021-01" db="EMBL/GenBank/DDBJ databases">
        <authorList>
            <person name="Schikora-Tamarit M.A."/>
        </authorList>
    </citation>
    <scope>NUCLEOTIDE SEQUENCE</scope>
    <source>
        <strain evidence="16">NCAIM Y.01608</strain>
    </source>
</reference>
<evidence type="ECO:0000259" key="15">
    <source>
        <dbReference type="PROSITE" id="PS51384"/>
    </source>
</evidence>
<organism evidence="16 17">
    <name type="scientific">Ogataea polymorpha</name>
    <dbReference type="NCBI Taxonomy" id="460523"/>
    <lineage>
        <taxon>Eukaryota</taxon>
        <taxon>Fungi</taxon>
        <taxon>Dikarya</taxon>
        <taxon>Ascomycota</taxon>
        <taxon>Saccharomycotina</taxon>
        <taxon>Pichiomycetes</taxon>
        <taxon>Pichiales</taxon>
        <taxon>Pichiaceae</taxon>
        <taxon>Ogataea</taxon>
    </lineage>
</organism>
<dbReference type="GO" id="GO:0015677">
    <property type="term" value="P:copper ion import"/>
    <property type="evidence" value="ECO:0007669"/>
    <property type="project" value="TreeGrafter"/>
</dbReference>
<keyword evidence="14" id="KW-0732">Signal</keyword>
<keyword evidence="6" id="KW-0274">FAD</keyword>
<dbReference type="Proteomes" id="UP000788993">
    <property type="component" value="Unassembled WGS sequence"/>
</dbReference>
<name>A0A9P8T861_9ASCO</name>
<evidence type="ECO:0000256" key="6">
    <source>
        <dbReference type="ARBA" id="ARBA00022827"/>
    </source>
</evidence>
<feature type="chain" id="PRO_5040342057" description="FAD-binding FR-type domain-containing protein" evidence="14">
    <location>
        <begin position="19"/>
        <end position="704"/>
    </location>
</feature>
<dbReference type="Gene3D" id="3.40.50.80">
    <property type="entry name" value="Nucleotide-binding domain of ferredoxin-NADP reductase (FNR) module"/>
    <property type="match status" value="1"/>
</dbReference>
<dbReference type="PANTHER" id="PTHR32361">
    <property type="entry name" value="FERRIC/CUPRIC REDUCTASE TRANSMEMBRANE COMPONENT"/>
    <property type="match status" value="1"/>
</dbReference>
<feature type="transmembrane region" description="Helical" evidence="13">
    <location>
        <begin position="369"/>
        <end position="389"/>
    </location>
</feature>
<feature type="domain" description="FAD-binding FR-type" evidence="15">
    <location>
        <begin position="403"/>
        <end position="524"/>
    </location>
</feature>
<feature type="transmembrane region" description="Helical" evidence="13">
    <location>
        <begin position="154"/>
        <end position="180"/>
    </location>
</feature>
<keyword evidence="9" id="KW-0560">Oxidoreductase</keyword>
<dbReference type="GO" id="GO:0006826">
    <property type="term" value="P:iron ion transport"/>
    <property type="evidence" value="ECO:0007669"/>
    <property type="project" value="TreeGrafter"/>
</dbReference>
<feature type="transmembrane region" description="Helical" evidence="13">
    <location>
        <begin position="340"/>
        <end position="362"/>
    </location>
</feature>
<dbReference type="InterPro" id="IPR013112">
    <property type="entry name" value="FAD-bd_8"/>
</dbReference>
<dbReference type="CDD" id="cd06186">
    <property type="entry name" value="NOX_Duox_like_FAD_NADP"/>
    <property type="match status" value="1"/>
</dbReference>
<keyword evidence="17" id="KW-1185">Reference proteome</keyword>
<keyword evidence="10" id="KW-0406">Ion transport</keyword>
<dbReference type="Pfam" id="PF01794">
    <property type="entry name" value="Ferric_reduct"/>
    <property type="match status" value="1"/>
</dbReference>
<dbReference type="Pfam" id="PF08030">
    <property type="entry name" value="NAD_binding_6"/>
    <property type="match status" value="1"/>
</dbReference>
<evidence type="ECO:0000256" key="9">
    <source>
        <dbReference type="ARBA" id="ARBA00023002"/>
    </source>
</evidence>
<evidence type="ECO:0000256" key="7">
    <source>
        <dbReference type="ARBA" id="ARBA00022982"/>
    </source>
</evidence>
<keyword evidence="11 13" id="KW-0472">Membrane</keyword>
<evidence type="ECO:0000256" key="13">
    <source>
        <dbReference type="SAM" id="Phobius"/>
    </source>
</evidence>
<comment type="caution">
    <text evidence="16">The sequence shown here is derived from an EMBL/GenBank/DDBJ whole genome shotgun (WGS) entry which is preliminary data.</text>
</comment>
<evidence type="ECO:0000256" key="11">
    <source>
        <dbReference type="ARBA" id="ARBA00023136"/>
    </source>
</evidence>
<dbReference type="Pfam" id="PF08022">
    <property type="entry name" value="FAD_binding_8"/>
    <property type="match status" value="1"/>
</dbReference>
<keyword evidence="5 13" id="KW-0812">Transmembrane</keyword>
<evidence type="ECO:0000256" key="5">
    <source>
        <dbReference type="ARBA" id="ARBA00022692"/>
    </source>
</evidence>
<evidence type="ECO:0000256" key="4">
    <source>
        <dbReference type="ARBA" id="ARBA00022630"/>
    </source>
</evidence>
<protein>
    <recommendedName>
        <fullName evidence="15">FAD-binding FR-type domain-containing protein</fullName>
    </recommendedName>
</protein>
<evidence type="ECO:0000256" key="12">
    <source>
        <dbReference type="ARBA" id="ARBA00023180"/>
    </source>
</evidence>
<dbReference type="EMBL" id="JAEUBD010000983">
    <property type="protein sequence ID" value="KAH3669918.1"/>
    <property type="molecule type" value="Genomic_DNA"/>
</dbReference>
<sequence>MKLIKWLTLAGLAGLATSKDTYSHEDYVVIACKSAVEATATFCEGESKGYDCACSNPAELGSWISCVYNNTGKYNPAADNALVDFCNKYKFTVDSIHSAYENATKYMVNISNVKGFKKKTIINYPITGGNLTKNYQGYYWGNFHRWNNVAVSHYLGIASLSAWALLIVVCAFINWSLVLLPSLRRKLVGPATNLWRKHIALPAVFGGRHMENFGLLGLFPDRFESIVLSIFFIYSFLANAILGFTYYEGDLVFKTKSTAYARYIGDRSAILLSYLVPLLFGFPGRNNIMQWVTRWPYSRFVTFHKGLGRILGLEVLVHSIAMTIQSFALGKWHTRIHAVYFQHGIAATVCCWVAMGFAAYGVRRYWYELFLVSHIVLIAMFLWTAWLHAASQDYGKYYYACAAIWCFDRAVRIARVVLFGVRTAKCEILEKEGTIKLSVPYPKSYWKPSPAAHGFVYFLTPRTFWQSHPFTLIDSITDKSHIHFYCKIKGGVTKLMGHKVKNHGHNVFNVKVLVEGPYGLRNPYHQYDKAVLIAGGNGIPGPFSYALDLVSREVKTEVKLYWAVREYNSLNWFKEELMQFKGTNCRPIIYVSNPNSSIAEVDTDMISSSGSSVEFSEEKNSEREKISEQTLTLESLQQAFDYVEFRRGRIDIDQLVQEEISNSTGSVAFGICAHPNMTDNVRAAVIKNLDNKKRIDYFEEMQTW</sequence>
<evidence type="ECO:0000256" key="3">
    <source>
        <dbReference type="ARBA" id="ARBA00022448"/>
    </source>
</evidence>
<evidence type="ECO:0000256" key="10">
    <source>
        <dbReference type="ARBA" id="ARBA00023065"/>
    </source>
</evidence>
<evidence type="ECO:0000256" key="2">
    <source>
        <dbReference type="ARBA" id="ARBA00006278"/>
    </source>
</evidence>
<gene>
    <name evidence="16" type="ORF">OGATHE_002730</name>
</gene>
<dbReference type="InterPro" id="IPR051410">
    <property type="entry name" value="Ferric/Cupric_Reductase"/>
</dbReference>
<dbReference type="GO" id="GO:0000293">
    <property type="term" value="F:ferric-chelate reductase activity"/>
    <property type="evidence" value="ECO:0007669"/>
    <property type="project" value="UniProtKB-ARBA"/>
</dbReference>
<evidence type="ECO:0000256" key="8">
    <source>
        <dbReference type="ARBA" id="ARBA00022989"/>
    </source>
</evidence>
<feature type="transmembrane region" description="Helical" evidence="13">
    <location>
        <begin position="267"/>
        <end position="285"/>
    </location>
</feature>
<evidence type="ECO:0000313" key="17">
    <source>
        <dbReference type="Proteomes" id="UP000788993"/>
    </source>
</evidence>
<feature type="transmembrane region" description="Helical" evidence="13">
    <location>
        <begin position="306"/>
        <end position="328"/>
    </location>
</feature>
<dbReference type="InterPro" id="IPR039261">
    <property type="entry name" value="FNR_nucleotide-bd"/>
</dbReference>
<evidence type="ECO:0000256" key="14">
    <source>
        <dbReference type="SAM" id="SignalP"/>
    </source>
</evidence>
<accession>A0A9P8T861</accession>
<dbReference type="SFLD" id="SFLDG01168">
    <property type="entry name" value="Ferric_reductase_subgroup_(FRE"/>
    <property type="match status" value="1"/>
</dbReference>
<dbReference type="PROSITE" id="PS51384">
    <property type="entry name" value="FAD_FR"/>
    <property type="match status" value="1"/>
</dbReference>
<dbReference type="InterPro" id="IPR013121">
    <property type="entry name" value="Fe_red_NAD-bd_6"/>
</dbReference>
<keyword evidence="8 13" id="KW-1133">Transmembrane helix</keyword>